<reference evidence="4" key="1">
    <citation type="submission" date="2019-08" db="EMBL/GenBank/DDBJ databases">
        <authorList>
            <person name="Kucharzyk K."/>
            <person name="Murdoch R.W."/>
            <person name="Higgins S."/>
            <person name="Loffler F."/>
        </authorList>
    </citation>
    <scope>NUCLEOTIDE SEQUENCE</scope>
</reference>
<comment type="caution">
    <text evidence="4">The sequence shown here is derived from an EMBL/GenBank/DDBJ whole genome shotgun (WGS) entry which is preliminary data.</text>
</comment>
<dbReference type="EMBL" id="VSSQ01047451">
    <property type="protein sequence ID" value="MPN01445.1"/>
    <property type="molecule type" value="Genomic_DNA"/>
</dbReference>
<dbReference type="InterPro" id="IPR006047">
    <property type="entry name" value="GH13_cat_dom"/>
</dbReference>
<dbReference type="InterPro" id="IPR017853">
    <property type="entry name" value="GH"/>
</dbReference>
<dbReference type="PANTHER" id="PTHR10357:SF210">
    <property type="entry name" value="MALTODEXTRIN GLUCOSIDASE"/>
    <property type="match status" value="1"/>
</dbReference>
<organism evidence="4">
    <name type="scientific">bioreactor metagenome</name>
    <dbReference type="NCBI Taxonomy" id="1076179"/>
    <lineage>
        <taxon>unclassified sequences</taxon>
        <taxon>metagenomes</taxon>
        <taxon>ecological metagenomes</taxon>
    </lineage>
</organism>
<gene>
    <name evidence="4" type="primary">tvaII_10</name>
    <name evidence="4" type="ORF">SDC9_148654</name>
</gene>
<sequence>MDSEEFSARLKYLLGLYDAEVNAALLNLLDSHDTPRFITTVGDDESAFEMAQLFLLTFPGAPCIYYGDETGMKGASDPDCRRTFNWDSTSWDHLRLARVKAMVALRHQWAALRGGEVKILYTADGLFAFERRLGEERLWIAFNINEDERGFNAGEALGADLLYGTAGVQVENKQVRLTLSARSGAVFVVKSA</sequence>
<dbReference type="EC" id="3.2.1.135" evidence="4"/>
<dbReference type="Gene3D" id="2.60.40.1180">
    <property type="entry name" value="Golgi alpha-mannosidase II"/>
    <property type="match status" value="1"/>
</dbReference>
<proteinExistence type="predicted"/>
<keyword evidence="1 4" id="KW-0378">Hydrolase</keyword>
<dbReference type="Gene3D" id="3.20.20.80">
    <property type="entry name" value="Glycosidases"/>
    <property type="match status" value="1"/>
</dbReference>
<dbReference type="SUPFAM" id="SSF51445">
    <property type="entry name" value="(Trans)glycosidases"/>
    <property type="match status" value="1"/>
</dbReference>
<dbReference type="GO" id="GO:0005975">
    <property type="term" value="P:carbohydrate metabolic process"/>
    <property type="evidence" value="ECO:0007669"/>
    <property type="project" value="InterPro"/>
</dbReference>
<evidence type="ECO:0000259" key="3">
    <source>
        <dbReference type="Pfam" id="PF00128"/>
    </source>
</evidence>
<dbReference type="SUPFAM" id="SSF51011">
    <property type="entry name" value="Glycosyl hydrolase domain"/>
    <property type="match status" value="1"/>
</dbReference>
<feature type="domain" description="Glycosyl hydrolase family 13 catalytic" evidence="3">
    <location>
        <begin position="10"/>
        <end position="76"/>
    </location>
</feature>
<dbReference type="Pfam" id="PF00128">
    <property type="entry name" value="Alpha-amylase"/>
    <property type="match status" value="1"/>
</dbReference>
<name>A0A645EHF3_9ZZZZ</name>
<evidence type="ECO:0000313" key="4">
    <source>
        <dbReference type="EMBL" id="MPN01445.1"/>
    </source>
</evidence>
<keyword evidence="2 4" id="KW-0326">Glycosidase</keyword>
<dbReference type="GO" id="GO:0031216">
    <property type="term" value="F:neopullulanase activity"/>
    <property type="evidence" value="ECO:0007669"/>
    <property type="project" value="UniProtKB-EC"/>
</dbReference>
<accession>A0A645EHF3</accession>
<dbReference type="AlphaFoldDB" id="A0A645EHF3"/>
<protein>
    <submittedName>
        <fullName evidence="4">Neopullulanase 2</fullName>
        <ecNumber evidence="4">3.2.1.135</ecNumber>
    </submittedName>
</protein>
<evidence type="ECO:0000256" key="1">
    <source>
        <dbReference type="ARBA" id="ARBA00022801"/>
    </source>
</evidence>
<evidence type="ECO:0000256" key="2">
    <source>
        <dbReference type="ARBA" id="ARBA00023295"/>
    </source>
</evidence>
<dbReference type="PANTHER" id="PTHR10357">
    <property type="entry name" value="ALPHA-AMYLASE FAMILY MEMBER"/>
    <property type="match status" value="1"/>
</dbReference>
<dbReference type="InterPro" id="IPR013780">
    <property type="entry name" value="Glyco_hydro_b"/>
</dbReference>